<evidence type="ECO:0008006" key="4">
    <source>
        <dbReference type="Google" id="ProtNLM"/>
    </source>
</evidence>
<dbReference type="OrthoDB" id="366365at2759"/>
<dbReference type="AlphaFoldDB" id="A0A061D931"/>
<evidence type="ECO:0000256" key="1">
    <source>
        <dbReference type="SAM" id="MobiDB-lite"/>
    </source>
</evidence>
<name>A0A061D931_BABBI</name>
<dbReference type="RefSeq" id="XP_012767590.1">
    <property type="nucleotide sequence ID" value="XM_012912136.1"/>
</dbReference>
<dbReference type="VEuPathDB" id="PiroplasmaDB:BBBOND_0205620"/>
<dbReference type="Proteomes" id="UP000033188">
    <property type="component" value="Chromosome 2"/>
</dbReference>
<feature type="compositionally biased region" description="Basic and acidic residues" evidence="1">
    <location>
        <begin position="45"/>
        <end position="58"/>
    </location>
</feature>
<reference evidence="3" key="1">
    <citation type="submission" date="2014-06" db="EMBL/GenBank/DDBJ databases">
        <authorList>
            <person name="Aslett M."/>
            <person name="De Silva N."/>
        </authorList>
    </citation>
    <scope>NUCLEOTIDE SEQUENCE [LARGE SCALE GENOMIC DNA]</scope>
    <source>
        <strain evidence="3">Bond</strain>
    </source>
</reference>
<accession>A0A061D931</accession>
<protein>
    <recommendedName>
        <fullName evidence="4">Btz domain-containing protein</fullName>
    </recommendedName>
</protein>
<feature type="compositionally biased region" description="Basic and acidic residues" evidence="1">
    <location>
        <begin position="1"/>
        <end position="16"/>
    </location>
</feature>
<sequence>MATEKRDSFTDAERAAFEWSRNRNRSGRDQRRSRSRSRRRSYSRIRSDSSSDSDHPKDPFNPLKLAYDRRGRHRRSRSPYGRARRRSTSQPTNSPDTWIHDLYYNDEGRAVEDARYQRGRREQDSTSYKLDTRRGSWRSKAGGVYIPPDEAASVNDDLYSDYKPTSSRNTARRSPSYERPDPVYTLD</sequence>
<dbReference type="EMBL" id="LK391708">
    <property type="protein sequence ID" value="CDR95404.1"/>
    <property type="molecule type" value="Genomic_DNA"/>
</dbReference>
<feature type="compositionally biased region" description="Basic residues" evidence="1">
    <location>
        <begin position="33"/>
        <end position="43"/>
    </location>
</feature>
<dbReference type="OMA" id="EPFNPLN"/>
<feature type="region of interest" description="Disordered" evidence="1">
    <location>
        <begin position="1"/>
        <end position="187"/>
    </location>
</feature>
<feature type="compositionally biased region" description="Basic residues" evidence="1">
    <location>
        <begin position="70"/>
        <end position="87"/>
    </location>
</feature>
<gene>
    <name evidence="2" type="ORF">BBBOND_0205620</name>
</gene>
<dbReference type="GeneID" id="24563945"/>
<evidence type="ECO:0000313" key="2">
    <source>
        <dbReference type="EMBL" id="CDR95404.1"/>
    </source>
</evidence>
<dbReference type="KEGG" id="bbig:BBBOND_0205620"/>
<feature type="compositionally biased region" description="Basic and acidic residues" evidence="1">
    <location>
        <begin position="106"/>
        <end position="134"/>
    </location>
</feature>
<feature type="compositionally biased region" description="Polar residues" evidence="1">
    <location>
        <begin position="163"/>
        <end position="173"/>
    </location>
</feature>
<keyword evidence="3" id="KW-1185">Reference proteome</keyword>
<proteinExistence type="predicted"/>
<organism evidence="2 3">
    <name type="scientific">Babesia bigemina</name>
    <dbReference type="NCBI Taxonomy" id="5866"/>
    <lineage>
        <taxon>Eukaryota</taxon>
        <taxon>Sar</taxon>
        <taxon>Alveolata</taxon>
        <taxon>Apicomplexa</taxon>
        <taxon>Aconoidasida</taxon>
        <taxon>Piroplasmida</taxon>
        <taxon>Babesiidae</taxon>
        <taxon>Babesia</taxon>
    </lineage>
</organism>
<evidence type="ECO:0000313" key="3">
    <source>
        <dbReference type="Proteomes" id="UP000033188"/>
    </source>
</evidence>